<evidence type="ECO:0000313" key="2">
    <source>
        <dbReference type="EMBL" id="SBT41024.1"/>
    </source>
</evidence>
<dbReference type="Proteomes" id="UP000078555">
    <property type="component" value="Unassembled WGS sequence"/>
</dbReference>
<keyword evidence="3" id="KW-1185">Reference proteome</keyword>
<keyword evidence="1" id="KW-0732">Signal</keyword>
<name>A0A1A8ZAM6_PLAOA</name>
<evidence type="ECO:0008006" key="4">
    <source>
        <dbReference type="Google" id="ProtNLM"/>
    </source>
</evidence>
<feature type="signal peptide" evidence="1">
    <location>
        <begin position="1"/>
        <end position="17"/>
    </location>
</feature>
<accession>A0A1A8ZAM6</accession>
<dbReference type="EMBL" id="FLRD01000117">
    <property type="protein sequence ID" value="SBT41024.1"/>
    <property type="molecule type" value="Genomic_DNA"/>
</dbReference>
<organism evidence="2 3">
    <name type="scientific">Plasmodium ovale wallikeri</name>
    <dbReference type="NCBI Taxonomy" id="864142"/>
    <lineage>
        <taxon>Eukaryota</taxon>
        <taxon>Sar</taxon>
        <taxon>Alveolata</taxon>
        <taxon>Apicomplexa</taxon>
        <taxon>Aconoidasida</taxon>
        <taxon>Haemosporida</taxon>
        <taxon>Plasmodiidae</taxon>
        <taxon>Plasmodium</taxon>
        <taxon>Plasmodium (Plasmodium)</taxon>
    </lineage>
</organism>
<reference evidence="3" key="1">
    <citation type="submission" date="2016-05" db="EMBL/GenBank/DDBJ databases">
        <authorList>
            <person name="Naeem Raeece"/>
        </authorList>
    </citation>
    <scope>NUCLEOTIDE SEQUENCE [LARGE SCALE GENOMIC DNA]</scope>
</reference>
<feature type="chain" id="PRO_5008382507" description="Secreted protein" evidence="1">
    <location>
        <begin position="18"/>
        <end position="108"/>
    </location>
</feature>
<dbReference type="AlphaFoldDB" id="A0A1A8ZAM6"/>
<proteinExistence type="predicted"/>
<gene>
    <name evidence="2" type="ORF">POVWA1_043190</name>
</gene>
<evidence type="ECO:0000256" key="1">
    <source>
        <dbReference type="SAM" id="SignalP"/>
    </source>
</evidence>
<evidence type="ECO:0000313" key="3">
    <source>
        <dbReference type="Proteomes" id="UP000078555"/>
    </source>
</evidence>
<sequence>MRVAGLLFYPLWRTVVCKILSAPRVRENRGFSRGAFQRVLFNGYFSTGPSQRGLLNGDFSTGPSQRGLLNGAFSTEPLVGGIPWKAELLGTPISLASPPPVVGVCRSC</sequence>
<protein>
    <recommendedName>
        <fullName evidence="4">Secreted protein</fullName>
    </recommendedName>
</protein>